<dbReference type="SUPFAM" id="SSF54593">
    <property type="entry name" value="Glyoxalase/Bleomycin resistance protein/Dihydroxybiphenyl dioxygenase"/>
    <property type="match status" value="1"/>
</dbReference>
<dbReference type="eggNOG" id="ENOG5033VFP">
    <property type="taxonomic scope" value="Bacteria"/>
</dbReference>
<dbReference type="EMBL" id="FOIL01000002">
    <property type="protein sequence ID" value="SES92772.1"/>
    <property type="molecule type" value="Genomic_DNA"/>
</dbReference>
<gene>
    <name evidence="1" type="ORF">SAMN04487771_10028</name>
</gene>
<dbReference type="InterPro" id="IPR029068">
    <property type="entry name" value="Glyas_Bleomycin-R_OHBP_Dase"/>
</dbReference>
<reference evidence="1 2" key="1">
    <citation type="submission" date="2016-10" db="EMBL/GenBank/DDBJ databases">
        <authorList>
            <person name="de Groot N.N."/>
        </authorList>
    </citation>
    <scope>NUCLEOTIDE SEQUENCE [LARGE SCALE GENOMIC DNA]</scope>
    <source>
        <strain evidence="1 2">KH1P1</strain>
    </source>
</reference>
<evidence type="ECO:0000313" key="2">
    <source>
        <dbReference type="Proteomes" id="UP000199820"/>
    </source>
</evidence>
<protein>
    <recommendedName>
        <fullName evidence="3">VOC domain-containing protein</fullName>
    </recommendedName>
</protein>
<dbReference type="AlphaFoldDB" id="A0A1I0AER7"/>
<dbReference type="Gene3D" id="3.10.180.10">
    <property type="entry name" value="2,3-Dihydroxybiphenyl 1,2-Dioxygenase, domain 1"/>
    <property type="match status" value="1"/>
</dbReference>
<organism evidence="1 2">
    <name type="scientific">[Clostridium] aminophilum</name>
    <dbReference type="NCBI Taxonomy" id="1526"/>
    <lineage>
        <taxon>Bacteria</taxon>
        <taxon>Bacillati</taxon>
        <taxon>Bacillota</taxon>
        <taxon>Clostridia</taxon>
        <taxon>Lachnospirales</taxon>
        <taxon>Lachnospiraceae</taxon>
    </lineage>
</organism>
<evidence type="ECO:0000313" key="1">
    <source>
        <dbReference type="EMBL" id="SES92772.1"/>
    </source>
</evidence>
<dbReference type="STRING" id="1526.SAMN02910262_02199"/>
<dbReference type="Proteomes" id="UP000199820">
    <property type="component" value="Unassembled WGS sequence"/>
</dbReference>
<dbReference type="RefSeq" id="WP_074647908.1">
    <property type="nucleotide sequence ID" value="NZ_FOIL01000002.1"/>
</dbReference>
<accession>A0A1I0AER7</accession>
<dbReference type="OrthoDB" id="1850059at2"/>
<keyword evidence="2" id="KW-1185">Reference proteome</keyword>
<sequence>MQITTFNPMILSKNAEEIIKLFEELGFERRHQKDNIDGKDISNVRMTDPNGFHVDVARVESMEKDMTTMRMNVRDYDEAYEFLKSRGFKNATGSDHTVESTSARSCLMIAPSGFSIQLTQHIRKDE</sequence>
<proteinExistence type="predicted"/>
<evidence type="ECO:0008006" key="3">
    <source>
        <dbReference type="Google" id="ProtNLM"/>
    </source>
</evidence>
<name>A0A1I0AER7_9FIRM</name>